<organism evidence="1 2">
    <name type="scientific">Brassica cretica</name>
    <name type="common">Mustard</name>
    <dbReference type="NCBI Taxonomy" id="69181"/>
    <lineage>
        <taxon>Eukaryota</taxon>
        <taxon>Viridiplantae</taxon>
        <taxon>Streptophyta</taxon>
        <taxon>Embryophyta</taxon>
        <taxon>Tracheophyta</taxon>
        <taxon>Spermatophyta</taxon>
        <taxon>Magnoliopsida</taxon>
        <taxon>eudicotyledons</taxon>
        <taxon>Gunneridae</taxon>
        <taxon>Pentapetalae</taxon>
        <taxon>rosids</taxon>
        <taxon>malvids</taxon>
        <taxon>Brassicales</taxon>
        <taxon>Brassicaceae</taxon>
        <taxon>Brassiceae</taxon>
        <taxon>Brassica</taxon>
    </lineage>
</organism>
<protein>
    <submittedName>
        <fullName evidence="1">Uncharacterized protein</fullName>
    </submittedName>
</protein>
<proteinExistence type="predicted"/>
<dbReference type="AlphaFoldDB" id="A0A8S9P4G5"/>
<gene>
    <name evidence="1" type="ORF">F2Q69_00005430</name>
</gene>
<sequence>MIERRSSLEFCSRSIVCDFRLSLFLKSFDPSGLLFSLGRWLECSCESRILLSSSLSEGELVSSKAAAVGAASVGGYSSPDGESERAMIFSDGMHGLIMESSKDICSLFDSYLPNHEDSTHEITWRMFSTQLRSSLKKNQIKRSSYVIVMLFTNKVIFSSREFRPPEKLEMANLLSDEPTVNSIMTKASKGHVLAHIRSIFFTFQSPGRGYMKRTLLSFLVRLSPSLDPSFIGPFSILSDLSSYQPYRKSDLYFGRIRTGESWFAGEYKSTRMEK</sequence>
<evidence type="ECO:0000313" key="2">
    <source>
        <dbReference type="Proteomes" id="UP000712600"/>
    </source>
</evidence>
<dbReference type="Proteomes" id="UP000712600">
    <property type="component" value="Unassembled WGS sequence"/>
</dbReference>
<reference evidence="1" key="1">
    <citation type="submission" date="2019-12" db="EMBL/GenBank/DDBJ databases">
        <title>Genome sequencing and annotation of Brassica cretica.</title>
        <authorList>
            <person name="Studholme D.J."/>
            <person name="Sarris P."/>
        </authorList>
    </citation>
    <scope>NUCLEOTIDE SEQUENCE</scope>
    <source>
        <strain evidence="1">PFS-109/04</strain>
        <tissue evidence="1">Leaf</tissue>
    </source>
</reference>
<comment type="caution">
    <text evidence="1">The sequence shown here is derived from an EMBL/GenBank/DDBJ whole genome shotgun (WGS) entry which is preliminary data.</text>
</comment>
<evidence type="ECO:0000313" key="1">
    <source>
        <dbReference type="EMBL" id="KAF3512384.1"/>
    </source>
</evidence>
<name>A0A8S9P4G5_BRACR</name>
<dbReference type="EMBL" id="QGKX02001521">
    <property type="protein sequence ID" value="KAF3512384.1"/>
    <property type="molecule type" value="Genomic_DNA"/>
</dbReference>
<accession>A0A8S9P4G5</accession>